<sequence>MLLTVFTHFVRIVQTIVDTVADPAAEDALSVLAPILTLGTRAILLIRLIDTIVIAVALEFIANTGWVSVAPELVGTAGNVTVLLVAVIGTVDFTVAPQYAPDAVAIAAAELRLGTVAQLAVQLV</sequence>
<accession>A0A2M4D209</accession>
<dbReference type="AlphaFoldDB" id="A0A2M4D209"/>
<evidence type="ECO:0000313" key="1">
    <source>
        <dbReference type="EMBL" id="MBW71585.1"/>
    </source>
</evidence>
<name>A0A2M4D209_ANODA</name>
<reference evidence="1" key="1">
    <citation type="submission" date="2018-01" db="EMBL/GenBank/DDBJ databases">
        <title>An insight into the sialome of Amazonian anophelines.</title>
        <authorList>
            <person name="Ribeiro J.M."/>
            <person name="Scarpassa V."/>
            <person name="Calvo E."/>
        </authorList>
    </citation>
    <scope>NUCLEOTIDE SEQUENCE</scope>
</reference>
<organism evidence="1">
    <name type="scientific">Anopheles darlingi</name>
    <name type="common">Mosquito</name>
    <dbReference type="NCBI Taxonomy" id="43151"/>
    <lineage>
        <taxon>Eukaryota</taxon>
        <taxon>Metazoa</taxon>
        <taxon>Ecdysozoa</taxon>
        <taxon>Arthropoda</taxon>
        <taxon>Hexapoda</taxon>
        <taxon>Insecta</taxon>
        <taxon>Pterygota</taxon>
        <taxon>Neoptera</taxon>
        <taxon>Endopterygota</taxon>
        <taxon>Diptera</taxon>
        <taxon>Nematocera</taxon>
        <taxon>Culicoidea</taxon>
        <taxon>Culicidae</taxon>
        <taxon>Anophelinae</taxon>
        <taxon>Anopheles</taxon>
    </lineage>
</organism>
<protein>
    <submittedName>
        <fullName evidence="1">Putative secreted protein</fullName>
    </submittedName>
</protein>
<dbReference type="EMBL" id="GGFL01007407">
    <property type="protein sequence ID" value="MBW71585.1"/>
    <property type="molecule type" value="Transcribed_RNA"/>
</dbReference>
<proteinExistence type="predicted"/>